<dbReference type="OrthoDB" id="9767721at2"/>
<dbReference type="PANTHER" id="PTHR30560">
    <property type="entry name" value="TRIGGER FACTOR CHAPERONE AND PEPTIDYL-PROLYL CIS/TRANS ISOMERASE"/>
    <property type="match status" value="1"/>
</dbReference>
<dbReference type="AlphaFoldDB" id="A0A1G6AC32"/>
<dbReference type="InterPro" id="IPR001179">
    <property type="entry name" value="PPIase_FKBP_dom"/>
</dbReference>
<evidence type="ECO:0000256" key="5">
    <source>
        <dbReference type="ARBA" id="ARBA00022618"/>
    </source>
</evidence>
<comment type="catalytic activity">
    <reaction evidence="1 12 13">
        <text>[protein]-peptidylproline (omega=180) = [protein]-peptidylproline (omega=0)</text>
        <dbReference type="Rhea" id="RHEA:16237"/>
        <dbReference type="Rhea" id="RHEA-COMP:10747"/>
        <dbReference type="Rhea" id="RHEA-COMP:10748"/>
        <dbReference type="ChEBI" id="CHEBI:83833"/>
        <dbReference type="ChEBI" id="CHEBI:83834"/>
        <dbReference type="EC" id="5.2.1.8"/>
    </reaction>
</comment>
<evidence type="ECO:0000256" key="7">
    <source>
        <dbReference type="ARBA" id="ARBA00023186"/>
    </source>
</evidence>
<dbReference type="EC" id="5.2.1.8" evidence="3 12"/>
<dbReference type="GO" id="GO:0044183">
    <property type="term" value="F:protein folding chaperone"/>
    <property type="evidence" value="ECO:0007669"/>
    <property type="project" value="TreeGrafter"/>
</dbReference>
<dbReference type="PANTHER" id="PTHR30560:SF3">
    <property type="entry name" value="TRIGGER FACTOR-LIKE PROTEIN TIG, CHLOROPLASTIC"/>
    <property type="match status" value="1"/>
</dbReference>
<dbReference type="InterPro" id="IPR046357">
    <property type="entry name" value="PPIase_dom_sf"/>
</dbReference>
<keyword evidence="18" id="KW-1185">Reference proteome</keyword>
<feature type="compositionally biased region" description="Basic residues" evidence="15">
    <location>
        <begin position="450"/>
        <end position="468"/>
    </location>
</feature>
<evidence type="ECO:0000256" key="4">
    <source>
        <dbReference type="ARBA" id="ARBA00016902"/>
    </source>
</evidence>
<dbReference type="STRING" id="1732.SAMN02910417_00399"/>
<organism evidence="17 18">
    <name type="scientific">Eubacterium oxidoreducens</name>
    <dbReference type="NCBI Taxonomy" id="1732"/>
    <lineage>
        <taxon>Bacteria</taxon>
        <taxon>Bacillati</taxon>
        <taxon>Bacillota</taxon>
        <taxon>Clostridia</taxon>
        <taxon>Eubacteriales</taxon>
        <taxon>Eubacteriaceae</taxon>
        <taxon>Eubacterium</taxon>
    </lineage>
</organism>
<dbReference type="PIRSF" id="PIRSF003095">
    <property type="entry name" value="Trigger_factor"/>
    <property type="match status" value="1"/>
</dbReference>
<dbReference type="GO" id="GO:0005737">
    <property type="term" value="C:cytoplasm"/>
    <property type="evidence" value="ECO:0007669"/>
    <property type="project" value="UniProtKB-SubCell"/>
</dbReference>
<evidence type="ECO:0000256" key="1">
    <source>
        <dbReference type="ARBA" id="ARBA00000971"/>
    </source>
</evidence>
<dbReference type="HAMAP" id="MF_00303">
    <property type="entry name" value="Trigger_factor_Tig"/>
    <property type="match status" value="1"/>
</dbReference>
<evidence type="ECO:0000256" key="2">
    <source>
        <dbReference type="ARBA" id="ARBA00005464"/>
    </source>
</evidence>
<dbReference type="GO" id="GO:0043335">
    <property type="term" value="P:protein unfolding"/>
    <property type="evidence" value="ECO:0007669"/>
    <property type="project" value="TreeGrafter"/>
</dbReference>
<evidence type="ECO:0000256" key="12">
    <source>
        <dbReference type="HAMAP-Rule" id="MF_00303"/>
    </source>
</evidence>
<dbReference type="InterPro" id="IPR008881">
    <property type="entry name" value="Trigger_fac_ribosome-bd_bac"/>
</dbReference>
<dbReference type="SUPFAM" id="SSF109998">
    <property type="entry name" value="Triger factor/SurA peptide-binding domain-like"/>
    <property type="match status" value="1"/>
</dbReference>
<dbReference type="GO" id="GO:0043022">
    <property type="term" value="F:ribosome binding"/>
    <property type="evidence" value="ECO:0007669"/>
    <property type="project" value="TreeGrafter"/>
</dbReference>
<dbReference type="Gene3D" id="3.10.50.40">
    <property type="match status" value="1"/>
</dbReference>
<dbReference type="EMBL" id="FMXR01000005">
    <property type="protein sequence ID" value="SDB05850.1"/>
    <property type="molecule type" value="Genomic_DNA"/>
</dbReference>
<reference evidence="17 18" key="1">
    <citation type="submission" date="2016-10" db="EMBL/GenBank/DDBJ databases">
        <authorList>
            <person name="de Groot N.N."/>
        </authorList>
    </citation>
    <scope>NUCLEOTIDE SEQUENCE [LARGE SCALE GENOMIC DNA]</scope>
    <source>
        <strain evidence="17 18">DSM 3217</strain>
    </source>
</reference>
<keyword evidence="12" id="KW-0963">Cytoplasm</keyword>
<evidence type="ECO:0000313" key="18">
    <source>
        <dbReference type="Proteomes" id="UP000199228"/>
    </source>
</evidence>
<dbReference type="Proteomes" id="UP000199228">
    <property type="component" value="Unassembled WGS sequence"/>
</dbReference>
<evidence type="ECO:0000256" key="14">
    <source>
        <dbReference type="RuleBase" id="RU003914"/>
    </source>
</evidence>
<comment type="function">
    <text evidence="10 12">Involved in protein export. Acts as a chaperone by maintaining the newly synthesized protein in an open conformation. Functions as a peptidyl-prolyl cis-trans isomerase.</text>
</comment>
<dbReference type="Gene3D" id="3.30.70.1050">
    <property type="entry name" value="Trigger factor ribosome-binding domain"/>
    <property type="match status" value="1"/>
</dbReference>
<evidence type="ECO:0000256" key="15">
    <source>
        <dbReference type="SAM" id="MobiDB-lite"/>
    </source>
</evidence>
<accession>A0A1G6AC32</accession>
<dbReference type="FunFam" id="3.10.50.40:FF:000001">
    <property type="entry name" value="Trigger factor"/>
    <property type="match status" value="1"/>
</dbReference>
<dbReference type="PROSITE" id="PS50059">
    <property type="entry name" value="FKBP_PPIASE"/>
    <property type="match status" value="1"/>
</dbReference>
<dbReference type="InterPro" id="IPR036611">
    <property type="entry name" value="Trigger_fac_ribosome-bd_sf"/>
</dbReference>
<keyword evidence="8 12" id="KW-0413">Isomerase</keyword>
<evidence type="ECO:0000256" key="10">
    <source>
        <dbReference type="ARBA" id="ARBA00024849"/>
    </source>
</evidence>
<sequence>MSVQVEQLEHNMAKLTVEVPAEDFEKAIESVYQKQKSKISIQGFRKGKVPRKVIEKIYGADIFYEDAANQLLPSAYTKAATESELDIVSIPAIDITQIEAGKNLIFTAEVATKPDVELGKYNGVTVTKIDCSVSDEELEAELQSEREKNARTVTVTDREVKDGDTVVIDFKGTIDGTAFEGGEAENYSLVIGSHSFIGDFEQQLIGKKSGEDVEVNVSFPEDYPQTELAGKPAVFAVTLHEIKEKQLPELDDEFAQDVSEFDTFAEYKESVKETVAKRKEEQATRDKEDEAVAKIVDKSKMDIPEAMIETNVQRMIDDFGQRIAQQGLSIDQYLQFSGMDLDKLKEQMRPDAERNIKNTLVLEKIAEVENLEVTDEDVEKELEETAAMYNMELAQLKEMVPPEQMESVKNDIKIRKAVDFVMENVKERAKAKTKAEKEAEAKEKEEKPKKTTAKKTTAKKSSTTKKTTKKADKEEA</sequence>
<dbReference type="Pfam" id="PF00254">
    <property type="entry name" value="FKBP_C"/>
    <property type="match status" value="1"/>
</dbReference>
<dbReference type="InterPro" id="IPR008880">
    <property type="entry name" value="Trigger_fac_C"/>
</dbReference>
<comment type="domain">
    <text evidence="12">Consists of 3 domains; the N-terminus binds the ribosome, the middle domain has PPIase activity, while the C-terminus has intrinsic chaperone activity on its own.</text>
</comment>
<evidence type="ECO:0000259" key="16">
    <source>
        <dbReference type="PROSITE" id="PS50059"/>
    </source>
</evidence>
<gene>
    <name evidence="12" type="primary">tig</name>
    <name evidence="17" type="ORF">SAMN02910417_00399</name>
</gene>
<feature type="domain" description="PPIase FKBP-type" evidence="16">
    <location>
        <begin position="163"/>
        <end position="248"/>
    </location>
</feature>
<dbReference type="InterPro" id="IPR037041">
    <property type="entry name" value="Trigger_fac_C_sf"/>
</dbReference>
<keyword evidence="5 12" id="KW-0132">Cell division</keyword>
<dbReference type="RefSeq" id="WP_090171684.1">
    <property type="nucleotide sequence ID" value="NZ_FMXR01000005.1"/>
</dbReference>
<keyword evidence="9 12" id="KW-0131">Cell cycle</keyword>
<evidence type="ECO:0000256" key="13">
    <source>
        <dbReference type="PROSITE-ProRule" id="PRU00277"/>
    </source>
</evidence>
<dbReference type="GO" id="GO:0015031">
    <property type="term" value="P:protein transport"/>
    <property type="evidence" value="ECO:0007669"/>
    <property type="project" value="UniProtKB-UniRule"/>
</dbReference>
<feature type="region of interest" description="Disordered" evidence="15">
    <location>
        <begin position="426"/>
        <end position="476"/>
    </location>
</feature>
<evidence type="ECO:0000256" key="9">
    <source>
        <dbReference type="ARBA" id="ARBA00023306"/>
    </source>
</evidence>
<name>A0A1G6AC32_EUBOX</name>
<dbReference type="InterPro" id="IPR027304">
    <property type="entry name" value="Trigger_fact/SurA_dom_sf"/>
</dbReference>
<keyword evidence="6 12" id="KW-0697">Rotamase</keyword>
<dbReference type="Gene3D" id="1.10.3120.10">
    <property type="entry name" value="Trigger factor, C-terminal domain"/>
    <property type="match status" value="1"/>
</dbReference>
<dbReference type="Pfam" id="PF05697">
    <property type="entry name" value="Trigger_N"/>
    <property type="match status" value="1"/>
</dbReference>
<evidence type="ECO:0000256" key="3">
    <source>
        <dbReference type="ARBA" id="ARBA00013194"/>
    </source>
</evidence>
<dbReference type="GO" id="GO:0051083">
    <property type="term" value="P:'de novo' cotranslational protein folding"/>
    <property type="evidence" value="ECO:0007669"/>
    <property type="project" value="TreeGrafter"/>
</dbReference>
<proteinExistence type="inferred from homology"/>
<evidence type="ECO:0000313" key="17">
    <source>
        <dbReference type="EMBL" id="SDB05850.1"/>
    </source>
</evidence>
<evidence type="ECO:0000256" key="6">
    <source>
        <dbReference type="ARBA" id="ARBA00023110"/>
    </source>
</evidence>
<dbReference type="InterPro" id="IPR005215">
    <property type="entry name" value="Trig_fac"/>
</dbReference>
<comment type="similarity">
    <text evidence="2 12 14">Belongs to the FKBP-type PPIase family. Tig subfamily.</text>
</comment>
<evidence type="ECO:0000256" key="11">
    <source>
        <dbReference type="ARBA" id="ARBA00029986"/>
    </source>
</evidence>
<dbReference type="GO" id="GO:0051301">
    <property type="term" value="P:cell division"/>
    <property type="evidence" value="ECO:0007669"/>
    <property type="project" value="UniProtKB-KW"/>
</dbReference>
<keyword evidence="7 12" id="KW-0143">Chaperone</keyword>
<dbReference type="GO" id="GO:0003755">
    <property type="term" value="F:peptidyl-prolyl cis-trans isomerase activity"/>
    <property type="evidence" value="ECO:0007669"/>
    <property type="project" value="UniProtKB-UniRule"/>
</dbReference>
<comment type="subcellular location">
    <subcellularLocation>
        <location evidence="12">Cytoplasm</location>
    </subcellularLocation>
    <text evidence="12">About half TF is bound to the ribosome near the polypeptide exit tunnel while the other half is free in the cytoplasm.</text>
</comment>
<dbReference type="SUPFAM" id="SSF102735">
    <property type="entry name" value="Trigger factor ribosome-binding domain"/>
    <property type="match status" value="1"/>
</dbReference>
<dbReference type="Pfam" id="PF05698">
    <property type="entry name" value="Trigger_C"/>
    <property type="match status" value="1"/>
</dbReference>
<protein>
    <recommendedName>
        <fullName evidence="4 12">Trigger factor</fullName>
        <shortName evidence="12">TF</shortName>
        <ecNumber evidence="3 12">5.2.1.8</ecNumber>
    </recommendedName>
    <alternativeName>
        <fullName evidence="11 12">PPIase</fullName>
    </alternativeName>
</protein>
<dbReference type="SUPFAM" id="SSF54534">
    <property type="entry name" value="FKBP-like"/>
    <property type="match status" value="1"/>
</dbReference>
<feature type="compositionally biased region" description="Basic and acidic residues" evidence="15">
    <location>
        <begin position="426"/>
        <end position="449"/>
    </location>
</feature>
<dbReference type="NCBIfam" id="TIGR00115">
    <property type="entry name" value="tig"/>
    <property type="match status" value="1"/>
</dbReference>
<evidence type="ECO:0000256" key="8">
    <source>
        <dbReference type="ARBA" id="ARBA00023235"/>
    </source>
</evidence>